<keyword evidence="3" id="KW-0732">Signal</keyword>
<sequence>MNKLLFLSVFLIALFAQGVLAGQKCRALALQAGGDLGSFEAGAYKALVDNLPAEEVQYDVYTGISIGSINTLGLSQFAKGEEKQQSDWLISLWSNLKRTDVYKNFPGGIVQGLFFERGIFDSSPALALLKRLVTKPPQRKISMGTCDLKTGDLVRYFENHPSDFLAEAALASGSMPTFFPYSTLEDHTYVDGGTTGTLIDFHAAIQRCRETVESDSDITLDLIYVQFASLDFWSSDKKKKTFEVYQRSQAIQSYSTVYKLLLEAMDIYPDVNFRYVIKPSKALFMPKLPFLFDNKQMNQMIQQGIDDATNIIKSSGLNGNAREVYEESVKLMQKENAFYQHSQTNKTEKMLDAYNKIKNSLNL</sequence>
<keyword evidence="2" id="KW-0442">Lipid degradation</keyword>
<dbReference type="OMA" id="WQFATGI"/>
<dbReference type="HOGENOM" id="CLU_763947_0_0_1"/>
<organism evidence="5 6">
    <name type="scientific">Tetrahymena thermophila (strain SB210)</name>
    <dbReference type="NCBI Taxonomy" id="312017"/>
    <lineage>
        <taxon>Eukaryota</taxon>
        <taxon>Sar</taxon>
        <taxon>Alveolata</taxon>
        <taxon>Ciliophora</taxon>
        <taxon>Intramacronucleata</taxon>
        <taxon>Oligohymenophorea</taxon>
        <taxon>Hymenostomatida</taxon>
        <taxon>Tetrahymenina</taxon>
        <taxon>Tetrahymenidae</taxon>
        <taxon>Tetrahymena</taxon>
    </lineage>
</organism>
<feature type="short sequence motif" description="DGA/G" evidence="2">
    <location>
        <begin position="191"/>
        <end position="193"/>
    </location>
</feature>
<evidence type="ECO:0000256" key="1">
    <source>
        <dbReference type="ARBA" id="ARBA00023098"/>
    </source>
</evidence>
<keyword evidence="2" id="KW-0378">Hydrolase</keyword>
<feature type="domain" description="PNPLA" evidence="4">
    <location>
        <begin position="28"/>
        <end position="205"/>
    </location>
</feature>
<dbReference type="GeneID" id="7841921"/>
<protein>
    <submittedName>
        <fullName evidence="5">Patatin family phospholipase</fullName>
    </submittedName>
</protein>
<dbReference type="Pfam" id="PF01734">
    <property type="entry name" value="Patatin"/>
    <property type="match status" value="1"/>
</dbReference>
<keyword evidence="6" id="KW-1185">Reference proteome</keyword>
<reference evidence="6" key="1">
    <citation type="journal article" date="2006" name="PLoS Biol.">
        <title>Macronuclear genome sequence of the ciliate Tetrahymena thermophila, a model eukaryote.</title>
        <authorList>
            <person name="Eisen J.A."/>
            <person name="Coyne R.S."/>
            <person name="Wu M."/>
            <person name="Wu D."/>
            <person name="Thiagarajan M."/>
            <person name="Wortman J.R."/>
            <person name="Badger J.H."/>
            <person name="Ren Q."/>
            <person name="Amedeo P."/>
            <person name="Jones K.M."/>
            <person name="Tallon L.J."/>
            <person name="Delcher A.L."/>
            <person name="Salzberg S.L."/>
            <person name="Silva J.C."/>
            <person name="Haas B.J."/>
            <person name="Majoros W.H."/>
            <person name="Farzad M."/>
            <person name="Carlton J.M."/>
            <person name="Smith R.K. Jr."/>
            <person name="Garg J."/>
            <person name="Pearlman R.E."/>
            <person name="Karrer K.M."/>
            <person name="Sun L."/>
            <person name="Manning G."/>
            <person name="Elde N.C."/>
            <person name="Turkewitz A.P."/>
            <person name="Asai D.J."/>
            <person name="Wilkes D.E."/>
            <person name="Wang Y."/>
            <person name="Cai H."/>
            <person name="Collins K."/>
            <person name="Stewart B.A."/>
            <person name="Lee S.R."/>
            <person name="Wilamowska K."/>
            <person name="Weinberg Z."/>
            <person name="Ruzzo W.L."/>
            <person name="Wloga D."/>
            <person name="Gaertig J."/>
            <person name="Frankel J."/>
            <person name="Tsao C.-C."/>
            <person name="Gorovsky M.A."/>
            <person name="Keeling P.J."/>
            <person name="Waller R.F."/>
            <person name="Patron N.J."/>
            <person name="Cherry J.M."/>
            <person name="Stover N.A."/>
            <person name="Krieger C.J."/>
            <person name="del Toro C."/>
            <person name="Ryder H.F."/>
            <person name="Williamson S.C."/>
            <person name="Barbeau R.A."/>
            <person name="Hamilton E.P."/>
            <person name="Orias E."/>
        </authorList>
    </citation>
    <scope>NUCLEOTIDE SEQUENCE [LARGE SCALE GENOMIC DNA]</scope>
    <source>
        <strain evidence="6">SB210</strain>
    </source>
</reference>
<dbReference type="SUPFAM" id="SSF52151">
    <property type="entry name" value="FabD/lysophospholipase-like"/>
    <property type="match status" value="1"/>
</dbReference>
<gene>
    <name evidence="5" type="ORF">TTHERM_00227880</name>
</gene>
<feature type="signal peptide" evidence="3">
    <location>
        <begin position="1"/>
        <end position="21"/>
    </location>
</feature>
<dbReference type="InterPro" id="IPR016035">
    <property type="entry name" value="Acyl_Trfase/lysoPLipase"/>
</dbReference>
<dbReference type="Gene3D" id="3.40.1090.10">
    <property type="entry name" value="Cytosolic phospholipase A2 catalytic domain"/>
    <property type="match status" value="2"/>
</dbReference>
<feature type="short sequence motif" description="GXSXG" evidence="2">
    <location>
        <begin position="63"/>
        <end position="67"/>
    </location>
</feature>
<dbReference type="Proteomes" id="UP000009168">
    <property type="component" value="Unassembled WGS sequence"/>
</dbReference>
<dbReference type="GO" id="GO:0016787">
    <property type="term" value="F:hydrolase activity"/>
    <property type="evidence" value="ECO:0007669"/>
    <property type="project" value="UniProtKB-UniRule"/>
</dbReference>
<feature type="active site" description="Nucleophile" evidence="2">
    <location>
        <position position="65"/>
    </location>
</feature>
<evidence type="ECO:0000313" key="5">
    <source>
        <dbReference type="EMBL" id="EAR94074.1"/>
    </source>
</evidence>
<accession>Q23BP4</accession>
<dbReference type="InParanoid" id="Q23BP4"/>
<name>Q23BP4_TETTS</name>
<proteinExistence type="predicted"/>
<dbReference type="OrthoDB" id="312772at2759"/>
<evidence type="ECO:0000259" key="4">
    <source>
        <dbReference type="PROSITE" id="PS51635"/>
    </source>
</evidence>
<keyword evidence="1 2" id="KW-0443">Lipid metabolism</keyword>
<dbReference type="PROSITE" id="PS51635">
    <property type="entry name" value="PNPLA"/>
    <property type="match status" value="1"/>
</dbReference>
<dbReference type="EMBL" id="GG662718">
    <property type="protein sequence ID" value="EAR94074.1"/>
    <property type="molecule type" value="Genomic_DNA"/>
</dbReference>
<dbReference type="RefSeq" id="XP_001014319.1">
    <property type="nucleotide sequence ID" value="XM_001014319.3"/>
</dbReference>
<evidence type="ECO:0000313" key="6">
    <source>
        <dbReference type="Proteomes" id="UP000009168"/>
    </source>
</evidence>
<evidence type="ECO:0000256" key="3">
    <source>
        <dbReference type="SAM" id="SignalP"/>
    </source>
</evidence>
<dbReference type="AlphaFoldDB" id="Q23BP4"/>
<dbReference type="InterPro" id="IPR002641">
    <property type="entry name" value="PNPLA_dom"/>
</dbReference>
<dbReference type="GO" id="GO:0016042">
    <property type="term" value="P:lipid catabolic process"/>
    <property type="evidence" value="ECO:0007669"/>
    <property type="project" value="UniProtKB-UniRule"/>
</dbReference>
<evidence type="ECO:0000256" key="2">
    <source>
        <dbReference type="PROSITE-ProRule" id="PRU01161"/>
    </source>
</evidence>
<feature type="active site" description="Proton acceptor" evidence="2">
    <location>
        <position position="191"/>
    </location>
</feature>
<feature type="chain" id="PRO_5004202066" evidence="3">
    <location>
        <begin position="22"/>
        <end position="363"/>
    </location>
</feature>
<comment type="caution">
    <text evidence="2">Lacks conserved residue(s) required for the propagation of feature annotation.</text>
</comment>
<dbReference type="KEGG" id="tet:TTHERM_00227880"/>